<sequence length="101" mass="12092">MKGRIYDVEVDKFSKCVYGHFVEGIVRKCYKTHKELDKQFELIVMDSNILGIDIDPRNGHLYYHDKNSITVLHGRFFTRMTIFRTENLIYYFKLDVNTEYG</sequence>
<proteinExistence type="predicted"/>
<accession>A0A0C2IQV0</accession>
<organism evidence="1 2">
    <name type="scientific">Thelohanellus kitauei</name>
    <name type="common">Myxosporean</name>
    <dbReference type="NCBI Taxonomy" id="669202"/>
    <lineage>
        <taxon>Eukaryota</taxon>
        <taxon>Metazoa</taxon>
        <taxon>Cnidaria</taxon>
        <taxon>Myxozoa</taxon>
        <taxon>Myxosporea</taxon>
        <taxon>Bivalvulida</taxon>
        <taxon>Platysporina</taxon>
        <taxon>Myxobolidae</taxon>
        <taxon>Thelohanellus</taxon>
    </lineage>
</organism>
<comment type="caution">
    <text evidence="1">The sequence shown here is derived from an EMBL/GenBank/DDBJ whole genome shotgun (WGS) entry which is preliminary data.</text>
</comment>
<name>A0A0C2IQV0_THEKT</name>
<evidence type="ECO:0000313" key="2">
    <source>
        <dbReference type="Proteomes" id="UP000031668"/>
    </source>
</evidence>
<dbReference type="EMBL" id="JWZT01003067">
    <property type="protein sequence ID" value="KII67829.1"/>
    <property type="molecule type" value="Genomic_DNA"/>
</dbReference>
<reference evidence="1 2" key="1">
    <citation type="journal article" date="2014" name="Genome Biol. Evol.">
        <title>The genome of the myxosporean Thelohanellus kitauei shows adaptations to nutrient acquisition within its fish host.</title>
        <authorList>
            <person name="Yang Y."/>
            <person name="Xiong J."/>
            <person name="Zhou Z."/>
            <person name="Huo F."/>
            <person name="Miao W."/>
            <person name="Ran C."/>
            <person name="Liu Y."/>
            <person name="Zhang J."/>
            <person name="Feng J."/>
            <person name="Wang M."/>
            <person name="Wang M."/>
            <person name="Wang L."/>
            <person name="Yao B."/>
        </authorList>
    </citation>
    <scope>NUCLEOTIDE SEQUENCE [LARGE SCALE GENOMIC DNA]</scope>
    <source>
        <strain evidence="1">Wuqing</strain>
    </source>
</reference>
<dbReference type="AlphaFoldDB" id="A0A0C2IQV0"/>
<gene>
    <name evidence="1" type="ORF">RF11_05388</name>
</gene>
<dbReference type="Proteomes" id="UP000031668">
    <property type="component" value="Unassembled WGS sequence"/>
</dbReference>
<keyword evidence="2" id="KW-1185">Reference proteome</keyword>
<protein>
    <submittedName>
        <fullName evidence="1">Uncharacterized protein</fullName>
    </submittedName>
</protein>
<evidence type="ECO:0000313" key="1">
    <source>
        <dbReference type="EMBL" id="KII67829.1"/>
    </source>
</evidence>